<evidence type="ECO:0000313" key="3">
    <source>
        <dbReference type="Proteomes" id="UP000198922"/>
    </source>
</evidence>
<dbReference type="Gene3D" id="3.40.50.10320">
    <property type="entry name" value="LmbE-like"/>
    <property type="match status" value="1"/>
</dbReference>
<evidence type="ECO:0000256" key="1">
    <source>
        <dbReference type="SAM" id="MobiDB-lite"/>
    </source>
</evidence>
<dbReference type="RefSeq" id="WP_165612637.1">
    <property type="nucleotide sequence ID" value="NZ_FNAT01000008.1"/>
</dbReference>
<keyword evidence="3" id="KW-1185">Reference proteome</keyword>
<feature type="compositionally biased region" description="Pro residues" evidence="1">
    <location>
        <begin position="8"/>
        <end position="18"/>
    </location>
</feature>
<dbReference type="Pfam" id="PF02585">
    <property type="entry name" value="PIG-L"/>
    <property type="match status" value="1"/>
</dbReference>
<evidence type="ECO:0000313" key="2">
    <source>
        <dbReference type="EMBL" id="SDF18183.1"/>
    </source>
</evidence>
<dbReference type="AlphaFoldDB" id="A0A1G7IZZ3"/>
<dbReference type="PANTHER" id="PTHR12993">
    <property type="entry name" value="N-ACETYLGLUCOSAMINYL-PHOSPHATIDYLINOSITOL DE-N-ACETYLASE-RELATED"/>
    <property type="match status" value="1"/>
</dbReference>
<name>A0A1G7IZZ3_9RHOB</name>
<dbReference type="Proteomes" id="UP000198922">
    <property type="component" value="Unassembled WGS sequence"/>
</dbReference>
<dbReference type="STRING" id="521013.SAMN04488567_3591"/>
<proteinExistence type="predicted"/>
<sequence>MTETAQPPVQPPAQPSAQPPALDRLRRRFWAGAERGACRLFHAALALRARDATAQAALRPALVLAPHADDESLGCGGIIALKRAAGTRVEVLVATDGTASHRAEPTRRTGPDALAALRRAETQAACATLGLAPERLGFLGLPDGRLAEHEPRLAAAIRARLAAARPDEVYVCALRDGHPDHAALARAARTALSGPAGQGIALREYPVWSFDFRSWRRPGRNSTGFLLGLRDMARAAAGWRMAAVRLGPARQVKAEALAQHRSQLGTYPAEPGWSGLPSHFLAHFAGRRELFRDVALPERRP</sequence>
<dbReference type="PANTHER" id="PTHR12993:SF29">
    <property type="entry name" value="BLR3841 PROTEIN"/>
    <property type="match status" value="1"/>
</dbReference>
<reference evidence="3" key="1">
    <citation type="submission" date="2016-10" db="EMBL/GenBank/DDBJ databases">
        <authorList>
            <person name="Varghese N."/>
            <person name="Submissions S."/>
        </authorList>
    </citation>
    <scope>NUCLEOTIDE SEQUENCE [LARGE SCALE GENOMIC DNA]</scope>
    <source>
        <strain evidence="3">DSM 21424</strain>
    </source>
</reference>
<dbReference type="GO" id="GO:0016811">
    <property type="term" value="F:hydrolase activity, acting on carbon-nitrogen (but not peptide) bonds, in linear amides"/>
    <property type="evidence" value="ECO:0007669"/>
    <property type="project" value="TreeGrafter"/>
</dbReference>
<dbReference type="SUPFAM" id="SSF102588">
    <property type="entry name" value="LmbE-like"/>
    <property type="match status" value="1"/>
</dbReference>
<gene>
    <name evidence="2" type="ORF">SAMN04488567_3591</name>
</gene>
<feature type="region of interest" description="Disordered" evidence="1">
    <location>
        <begin position="1"/>
        <end position="21"/>
    </location>
</feature>
<protein>
    <submittedName>
        <fullName evidence="2">N-acetylglucosaminyl deacetylase, LmbE family</fullName>
    </submittedName>
</protein>
<accession>A0A1G7IZZ3</accession>
<dbReference type="InterPro" id="IPR024078">
    <property type="entry name" value="LmbE-like_dom_sf"/>
</dbReference>
<dbReference type="InterPro" id="IPR003737">
    <property type="entry name" value="GlcNAc_PI_deacetylase-related"/>
</dbReference>
<dbReference type="EMBL" id="FNAT01000008">
    <property type="protein sequence ID" value="SDF18183.1"/>
    <property type="molecule type" value="Genomic_DNA"/>
</dbReference>
<organism evidence="2 3">
    <name type="scientific">Limimaricola pyoseonensis</name>
    <dbReference type="NCBI Taxonomy" id="521013"/>
    <lineage>
        <taxon>Bacteria</taxon>
        <taxon>Pseudomonadati</taxon>
        <taxon>Pseudomonadota</taxon>
        <taxon>Alphaproteobacteria</taxon>
        <taxon>Rhodobacterales</taxon>
        <taxon>Paracoccaceae</taxon>
        <taxon>Limimaricola</taxon>
    </lineage>
</organism>